<dbReference type="InterPro" id="IPR029016">
    <property type="entry name" value="GAF-like_dom_sf"/>
</dbReference>
<name>A0ABQ2RVC9_9DEIO</name>
<keyword evidence="4" id="KW-0808">Transferase</keyword>
<keyword evidence="9" id="KW-1185">Reference proteome</keyword>
<dbReference type="Proteomes" id="UP000634308">
    <property type="component" value="Unassembled WGS sequence"/>
</dbReference>
<evidence type="ECO:0000256" key="5">
    <source>
        <dbReference type="ARBA" id="ARBA00022777"/>
    </source>
</evidence>
<dbReference type="InterPro" id="IPR003594">
    <property type="entry name" value="HATPase_dom"/>
</dbReference>
<dbReference type="Pfam" id="PF02518">
    <property type="entry name" value="HATPase_c"/>
    <property type="match status" value="1"/>
</dbReference>
<evidence type="ECO:0000313" key="8">
    <source>
        <dbReference type="EMBL" id="GGR60307.1"/>
    </source>
</evidence>
<dbReference type="SUPFAM" id="SSF55781">
    <property type="entry name" value="GAF domain-like"/>
    <property type="match status" value="3"/>
</dbReference>
<protein>
    <recommendedName>
        <fullName evidence="2">histidine kinase</fullName>
        <ecNumber evidence="2">2.7.13.3</ecNumber>
    </recommendedName>
</protein>
<sequence>MPVPPDPDASASAHLSDRLQAVTEALAAASRQDDVLAVVLTSARDALGATAGSVLLLDPPGQSLTLISAQERSRELSRLGQAGPLDVHGPVRDALEKREALFFEDQRSLGQRYPRWPHAQGSQPQEPHAQEAQSQLPIGVPGAAVATAVLPMLLGDHPLGALTVDFQEPHHFTDPEIRFLRSLTAQCAVALDRAQLRQELEARVEARTAELEGERAALDAFVAYKEAVGAESDVHVLAGQAIRVVQAGLQHVSAAYYELEGGWWKARVWSEDVAPDVAAEIQAGVPEDAPDFSSAARSQTAVFADGWNADANDLPSTGTYGAVALLPLTVNGETRSLFAVGTQDARIWSDREKALVRAVTRGLGITLERTEITRQLQARNAELDARTQALEAFARLTQDLATHGDPHEFVRRAQEVTLSLLPPGYALYYEQDGAHWRNRVQVGSVGNDDLQAFIDAGPPVGHTPSVDVPWTTGQAYYQDDYARGSDTPPEIVQHVNTVASLPVFRHGAVVGVLIAVLFDGRQWTPTDRVTLDTVVRSLGLALERAEQAGELRRRTEQLERSNAELEQFAYVASHDLQAPIRAVTSFAGIMERRYGSLLDERGQLYLRQIVTSGEHMKQLVDDLLTFSRVHTEPHEVLPVDSAAVFDRVAQRLQVDAPDAQVTRAALPTVRADALQLDQLLQNLISNGLKYRRPDVTPHVRVSAERDGPVWRFAVADNGIGIEPQYFGRIFEIFQRLHVRETYEGTGIGLAVCKKIVEQHGGQLWLDSTPGEGSTFYFTLPDAG</sequence>
<dbReference type="PANTHER" id="PTHR43304">
    <property type="entry name" value="PHYTOCHROME-LIKE PROTEIN CPH1"/>
    <property type="match status" value="1"/>
</dbReference>
<keyword evidence="3" id="KW-0597">Phosphoprotein</keyword>
<dbReference type="SUPFAM" id="SSF47384">
    <property type="entry name" value="Homodimeric domain of signal transducing histidine kinase"/>
    <property type="match status" value="1"/>
</dbReference>
<comment type="caution">
    <text evidence="8">The sequence shown here is derived from an EMBL/GenBank/DDBJ whole genome shotgun (WGS) entry which is preliminary data.</text>
</comment>
<dbReference type="Gene3D" id="3.30.565.10">
    <property type="entry name" value="Histidine kinase-like ATPase, C-terminal domain"/>
    <property type="match status" value="1"/>
</dbReference>
<dbReference type="InterPro" id="IPR036097">
    <property type="entry name" value="HisK_dim/P_sf"/>
</dbReference>
<feature type="region of interest" description="Disordered" evidence="6">
    <location>
        <begin position="113"/>
        <end position="134"/>
    </location>
</feature>
<dbReference type="SMART" id="SM00387">
    <property type="entry name" value="HATPase_c"/>
    <property type="match status" value="1"/>
</dbReference>
<dbReference type="SMART" id="SM00388">
    <property type="entry name" value="HisKA"/>
    <property type="match status" value="1"/>
</dbReference>
<evidence type="ECO:0000313" key="9">
    <source>
        <dbReference type="Proteomes" id="UP000634308"/>
    </source>
</evidence>
<feature type="domain" description="Histidine kinase" evidence="7">
    <location>
        <begin position="571"/>
        <end position="783"/>
    </location>
</feature>
<dbReference type="Gene3D" id="3.30.450.40">
    <property type="match status" value="3"/>
</dbReference>
<dbReference type="Pfam" id="PF13185">
    <property type="entry name" value="GAF_2"/>
    <property type="match status" value="1"/>
</dbReference>
<dbReference type="Pfam" id="PF00512">
    <property type="entry name" value="HisKA"/>
    <property type="match status" value="1"/>
</dbReference>
<evidence type="ECO:0000256" key="4">
    <source>
        <dbReference type="ARBA" id="ARBA00022679"/>
    </source>
</evidence>
<gene>
    <name evidence="8" type="ORF">GCM10008959_22720</name>
</gene>
<dbReference type="InterPro" id="IPR036890">
    <property type="entry name" value="HATPase_C_sf"/>
</dbReference>
<comment type="catalytic activity">
    <reaction evidence="1">
        <text>ATP + protein L-histidine = ADP + protein N-phospho-L-histidine.</text>
        <dbReference type="EC" id="2.7.13.3"/>
    </reaction>
</comment>
<evidence type="ECO:0000256" key="6">
    <source>
        <dbReference type="SAM" id="MobiDB-lite"/>
    </source>
</evidence>
<dbReference type="CDD" id="cd00082">
    <property type="entry name" value="HisKA"/>
    <property type="match status" value="1"/>
</dbReference>
<dbReference type="SUPFAM" id="SSF55874">
    <property type="entry name" value="ATPase domain of HSP90 chaperone/DNA topoisomerase II/histidine kinase"/>
    <property type="match status" value="1"/>
</dbReference>
<dbReference type="InterPro" id="IPR052162">
    <property type="entry name" value="Sensor_kinase/Photoreceptor"/>
</dbReference>
<dbReference type="PRINTS" id="PR00344">
    <property type="entry name" value="BCTRLSENSOR"/>
</dbReference>
<dbReference type="PANTHER" id="PTHR43304:SF1">
    <property type="entry name" value="PAC DOMAIN-CONTAINING PROTEIN"/>
    <property type="match status" value="1"/>
</dbReference>
<dbReference type="EMBL" id="BMQM01000014">
    <property type="protein sequence ID" value="GGR60307.1"/>
    <property type="molecule type" value="Genomic_DNA"/>
</dbReference>
<evidence type="ECO:0000256" key="1">
    <source>
        <dbReference type="ARBA" id="ARBA00000085"/>
    </source>
</evidence>
<organism evidence="8 9">
    <name type="scientific">Deinococcus seoulensis</name>
    <dbReference type="NCBI Taxonomy" id="1837379"/>
    <lineage>
        <taxon>Bacteria</taxon>
        <taxon>Thermotogati</taxon>
        <taxon>Deinococcota</taxon>
        <taxon>Deinococci</taxon>
        <taxon>Deinococcales</taxon>
        <taxon>Deinococcaceae</taxon>
        <taxon>Deinococcus</taxon>
    </lineage>
</organism>
<dbReference type="SMART" id="SM00065">
    <property type="entry name" value="GAF"/>
    <property type="match status" value="2"/>
</dbReference>
<evidence type="ECO:0000256" key="2">
    <source>
        <dbReference type="ARBA" id="ARBA00012438"/>
    </source>
</evidence>
<accession>A0ABQ2RVC9</accession>
<dbReference type="InterPro" id="IPR003018">
    <property type="entry name" value="GAF"/>
</dbReference>
<dbReference type="PROSITE" id="PS50109">
    <property type="entry name" value="HIS_KIN"/>
    <property type="match status" value="1"/>
</dbReference>
<evidence type="ECO:0000256" key="3">
    <source>
        <dbReference type="ARBA" id="ARBA00022553"/>
    </source>
</evidence>
<dbReference type="InterPro" id="IPR003661">
    <property type="entry name" value="HisK_dim/P_dom"/>
</dbReference>
<dbReference type="CDD" id="cd16921">
    <property type="entry name" value="HATPase_FilI-like"/>
    <property type="match status" value="1"/>
</dbReference>
<evidence type="ECO:0000259" key="7">
    <source>
        <dbReference type="PROSITE" id="PS50109"/>
    </source>
</evidence>
<dbReference type="Gene3D" id="1.10.287.130">
    <property type="match status" value="1"/>
</dbReference>
<keyword evidence="5" id="KW-0418">Kinase</keyword>
<reference evidence="9" key="1">
    <citation type="journal article" date="2019" name="Int. J. Syst. Evol. Microbiol.">
        <title>The Global Catalogue of Microorganisms (GCM) 10K type strain sequencing project: providing services to taxonomists for standard genome sequencing and annotation.</title>
        <authorList>
            <consortium name="The Broad Institute Genomics Platform"/>
            <consortium name="The Broad Institute Genome Sequencing Center for Infectious Disease"/>
            <person name="Wu L."/>
            <person name="Ma J."/>
        </authorList>
    </citation>
    <scope>NUCLEOTIDE SEQUENCE [LARGE SCALE GENOMIC DNA]</scope>
    <source>
        <strain evidence="9">JCM 31404</strain>
    </source>
</reference>
<dbReference type="InterPro" id="IPR005467">
    <property type="entry name" value="His_kinase_dom"/>
</dbReference>
<proteinExistence type="predicted"/>
<dbReference type="RefSeq" id="WP_189065103.1">
    <property type="nucleotide sequence ID" value="NZ_BMQM01000014.1"/>
</dbReference>
<feature type="compositionally biased region" description="Polar residues" evidence="6">
    <location>
        <begin position="120"/>
        <end position="134"/>
    </location>
</feature>
<dbReference type="EC" id="2.7.13.3" evidence="2"/>
<dbReference type="InterPro" id="IPR004358">
    <property type="entry name" value="Sig_transdc_His_kin-like_C"/>
</dbReference>